<feature type="domain" description="DUF218" evidence="1">
    <location>
        <begin position="24"/>
        <end position="146"/>
    </location>
</feature>
<dbReference type="InterPro" id="IPR051599">
    <property type="entry name" value="Cell_Envelope_Assoc"/>
</dbReference>
<sequence length="201" mass="21701">MPLPLGDADVALVETSSGAVGPADAIVVFGTSHWTPAEVAADLYRQGLSPVVVTTGGSARSRDGACEALLHRDLLVAGGVPATAIRCETASTSTYENALLVRPLLDELGGVRTVIAVVKWFHRRALVHLAEQVPGLERIYTAAYEPFNRQTRRGMTRATWEETTPRSVRRETAELRAMRRAGRDLLTRTDAGWVRSPTLGG</sequence>
<dbReference type="PANTHER" id="PTHR30336:SF20">
    <property type="entry name" value="DUF218 DOMAIN-CONTAINING PROTEIN"/>
    <property type="match status" value="1"/>
</dbReference>
<dbReference type="AlphaFoldDB" id="A0A4P6F4V0"/>
<evidence type="ECO:0000313" key="2">
    <source>
        <dbReference type="EMBL" id="QAY70960.1"/>
    </source>
</evidence>
<dbReference type="RefSeq" id="WP_129189199.1">
    <property type="nucleotide sequence ID" value="NZ_CP035493.1"/>
</dbReference>
<dbReference type="PANTHER" id="PTHR30336">
    <property type="entry name" value="INNER MEMBRANE PROTEIN, PROBABLE PERMEASE"/>
    <property type="match status" value="1"/>
</dbReference>
<evidence type="ECO:0000313" key="3">
    <source>
        <dbReference type="Proteomes" id="UP000292118"/>
    </source>
</evidence>
<reference evidence="2 3" key="1">
    <citation type="submission" date="2019-01" db="EMBL/GenBank/DDBJ databases">
        <title>Genome sequencing of strain FW10M-9.</title>
        <authorList>
            <person name="Heo J."/>
            <person name="Kim S.-J."/>
            <person name="Kim J.-S."/>
            <person name="Hong S.-B."/>
            <person name="Kwon S.-W."/>
        </authorList>
    </citation>
    <scope>NUCLEOTIDE SEQUENCE [LARGE SCALE GENOMIC DNA]</scope>
    <source>
        <strain evidence="2 3">FW10M-9</strain>
    </source>
</reference>
<dbReference type="KEGG" id="xya:ET471_13760"/>
<dbReference type="Proteomes" id="UP000292118">
    <property type="component" value="Chromosome"/>
</dbReference>
<gene>
    <name evidence="2" type="ORF">ET471_13760</name>
</gene>
<dbReference type="InterPro" id="IPR003848">
    <property type="entry name" value="DUF218"/>
</dbReference>
<dbReference type="GO" id="GO:0005886">
    <property type="term" value="C:plasma membrane"/>
    <property type="evidence" value="ECO:0007669"/>
    <property type="project" value="TreeGrafter"/>
</dbReference>
<dbReference type="OrthoDB" id="9782395at2"/>
<proteinExistence type="predicted"/>
<dbReference type="CDD" id="cd06259">
    <property type="entry name" value="YdcF-like"/>
    <property type="match status" value="1"/>
</dbReference>
<dbReference type="Gene3D" id="3.40.50.620">
    <property type="entry name" value="HUPs"/>
    <property type="match status" value="1"/>
</dbReference>
<organism evidence="2 3">
    <name type="scientific">Xylanimonas protaetiae</name>
    <dbReference type="NCBI Taxonomy" id="2509457"/>
    <lineage>
        <taxon>Bacteria</taxon>
        <taxon>Bacillati</taxon>
        <taxon>Actinomycetota</taxon>
        <taxon>Actinomycetes</taxon>
        <taxon>Micrococcales</taxon>
        <taxon>Promicromonosporaceae</taxon>
        <taxon>Xylanimonas</taxon>
    </lineage>
</organism>
<dbReference type="InterPro" id="IPR014729">
    <property type="entry name" value="Rossmann-like_a/b/a_fold"/>
</dbReference>
<keyword evidence="3" id="KW-1185">Reference proteome</keyword>
<evidence type="ECO:0000259" key="1">
    <source>
        <dbReference type="Pfam" id="PF02698"/>
    </source>
</evidence>
<name>A0A4P6F4V0_9MICO</name>
<dbReference type="EMBL" id="CP035493">
    <property type="protein sequence ID" value="QAY70960.1"/>
    <property type="molecule type" value="Genomic_DNA"/>
</dbReference>
<dbReference type="Pfam" id="PF02698">
    <property type="entry name" value="DUF218"/>
    <property type="match status" value="1"/>
</dbReference>
<protein>
    <submittedName>
        <fullName evidence="2">YdcF family protein</fullName>
    </submittedName>
</protein>
<accession>A0A4P6F4V0</accession>